<evidence type="ECO:0000256" key="4">
    <source>
        <dbReference type="ARBA" id="ARBA00022692"/>
    </source>
</evidence>
<evidence type="ECO:0000256" key="8">
    <source>
        <dbReference type="ARBA" id="ARBA00023136"/>
    </source>
</evidence>
<dbReference type="GO" id="GO:0055085">
    <property type="term" value="P:transmembrane transport"/>
    <property type="evidence" value="ECO:0007669"/>
    <property type="project" value="InterPro"/>
</dbReference>
<keyword evidence="12" id="KW-1185">Reference proteome</keyword>
<dbReference type="CDD" id="cd06261">
    <property type="entry name" value="TM_PBP2"/>
    <property type="match status" value="1"/>
</dbReference>
<feature type="domain" description="ABC transmembrane type-1" evidence="10">
    <location>
        <begin position="71"/>
        <end position="259"/>
    </location>
</feature>
<evidence type="ECO:0000259" key="10">
    <source>
        <dbReference type="PROSITE" id="PS50928"/>
    </source>
</evidence>
<dbReference type="EMBL" id="FYEH01000002">
    <property type="protein sequence ID" value="SNB60709.1"/>
    <property type="molecule type" value="Genomic_DNA"/>
</dbReference>
<dbReference type="Gene3D" id="1.10.3720.10">
    <property type="entry name" value="MetI-like"/>
    <property type="match status" value="1"/>
</dbReference>
<comment type="similarity">
    <text evidence="9">Belongs to the binding-protein-dependent transport system permease family.</text>
</comment>
<keyword evidence="4 9" id="KW-0812">Transmembrane</keyword>
<comment type="subcellular location">
    <subcellularLocation>
        <location evidence="1 9">Cell membrane</location>
        <topology evidence="1 9">Multi-pass membrane protein</topology>
    </subcellularLocation>
</comment>
<evidence type="ECO:0000313" key="12">
    <source>
        <dbReference type="Proteomes" id="UP000197065"/>
    </source>
</evidence>
<keyword evidence="2 9" id="KW-0813">Transport</keyword>
<evidence type="ECO:0000256" key="1">
    <source>
        <dbReference type="ARBA" id="ARBA00004651"/>
    </source>
</evidence>
<dbReference type="RefSeq" id="WP_088559921.1">
    <property type="nucleotide sequence ID" value="NZ_FYEH01000002.1"/>
</dbReference>
<dbReference type="InterPro" id="IPR035906">
    <property type="entry name" value="MetI-like_sf"/>
</dbReference>
<dbReference type="PROSITE" id="PS51257">
    <property type="entry name" value="PROKAR_LIPOPROTEIN"/>
    <property type="match status" value="1"/>
</dbReference>
<sequence>MRRHPGLIEAAAGGAFLALLLAMACLASWLWPGDPLAFVSKPLRPPFTDPHLPLGSDRLGRDVAAMLAHAAGNTLLIAGSATAAAFLVGVVLGTVAGFAGGLLDEFLMRIVEAFQVIPGFLLALALVAILGPSLPVIVLAIAAGAWPAPARLTRAEVRSWRSREFVDAARLLGMPPARIAFCEVLPNALPPVLSLIGIITAAAILVESALSFLGLGDPNRITWGRMVADGRSVLRSAPALTLIPGTAICLTVLSVGIAGDGLTRLLDPRRLR</sequence>
<feature type="transmembrane region" description="Helical" evidence="9">
    <location>
        <begin position="193"/>
        <end position="216"/>
    </location>
</feature>
<feature type="transmembrane region" description="Helical" evidence="9">
    <location>
        <begin position="7"/>
        <end position="31"/>
    </location>
</feature>
<evidence type="ECO:0000256" key="2">
    <source>
        <dbReference type="ARBA" id="ARBA00022448"/>
    </source>
</evidence>
<dbReference type="GO" id="GO:0015031">
    <property type="term" value="P:protein transport"/>
    <property type="evidence" value="ECO:0007669"/>
    <property type="project" value="UniProtKB-KW"/>
</dbReference>
<dbReference type="Proteomes" id="UP000197065">
    <property type="component" value="Unassembled WGS sequence"/>
</dbReference>
<evidence type="ECO:0000256" key="6">
    <source>
        <dbReference type="ARBA" id="ARBA00022927"/>
    </source>
</evidence>
<dbReference type="InterPro" id="IPR000515">
    <property type="entry name" value="MetI-like"/>
</dbReference>
<feature type="transmembrane region" description="Helical" evidence="9">
    <location>
        <begin position="75"/>
        <end position="99"/>
    </location>
</feature>
<protein>
    <submittedName>
        <fullName evidence="11">Peptide/nickel transport system permease protein</fullName>
    </submittedName>
</protein>
<evidence type="ECO:0000256" key="9">
    <source>
        <dbReference type="RuleBase" id="RU363032"/>
    </source>
</evidence>
<evidence type="ECO:0000313" key="11">
    <source>
        <dbReference type="EMBL" id="SNB60709.1"/>
    </source>
</evidence>
<organism evidence="11 12">
    <name type="scientific">Arboricoccus pini</name>
    <dbReference type="NCBI Taxonomy" id="1963835"/>
    <lineage>
        <taxon>Bacteria</taxon>
        <taxon>Pseudomonadati</taxon>
        <taxon>Pseudomonadota</taxon>
        <taxon>Alphaproteobacteria</taxon>
        <taxon>Geminicoccales</taxon>
        <taxon>Geminicoccaceae</taxon>
        <taxon>Arboricoccus</taxon>
    </lineage>
</organism>
<dbReference type="GO" id="GO:0015833">
    <property type="term" value="P:peptide transport"/>
    <property type="evidence" value="ECO:0007669"/>
    <property type="project" value="UniProtKB-KW"/>
</dbReference>
<dbReference type="PROSITE" id="PS50928">
    <property type="entry name" value="ABC_TM1"/>
    <property type="match status" value="1"/>
</dbReference>
<dbReference type="OrthoDB" id="9766870at2"/>
<proteinExistence type="inferred from homology"/>
<evidence type="ECO:0000256" key="5">
    <source>
        <dbReference type="ARBA" id="ARBA00022856"/>
    </source>
</evidence>
<keyword evidence="7 9" id="KW-1133">Transmembrane helix</keyword>
<evidence type="ECO:0000256" key="3">
    <source>
        <dbReference type="ARBA" id="ARBA00022475"/>
    </source>
</evidence>
<dbReference type="Pfam" id="PF00528">
    <property type="entry name" value="BPD_transp_1"/>
    <property type="match status" value="1"/>
</dbReference>
<dbReference type="PANTHER" id="PTHR43386">
    <property type="entry name" value="OLIGOPEPTIDE TRANSPORT SYSTEM PERMEASE PROTEIN APPC"/>
    <property type="match status" value="1"/>
</dbReference>
<gene>
    <name evidence="11" type="ORF">SAMN07250955_10231</name>
</gene>
<dbReference type="PANTHER" id="PTHR43386:SF1">
    <property type="entry name" value="D,D-DIPEPTIDE TRANSPORT SYSTEM PERMEASE PROTEIN DDPC-RELATED"/>
    <property type="match status" value="1"/>
</dbReference>
<keyword evidence="8 9" id="KW-0472">Membrane</keyword>
<feature type="transmembrane region" description="Helical" evidence="9">
    <location>
        <begin position="120"/>
        <end position="146"/>
    </location>
</feature>
<feature type="transmembrane region" description="Helical" evidence="9">
    <location>
        <begin position="237"/>
        <end position="259"/>
    </location>
</feature>
<evidence type="ECO:0000256" key="7">
    <source>
        <dbReference type="ARBA" id="ARBA00022989"/>
    </source>
</evidence>
<dbReference type="GO" id="GO:0005886">
    <property type="term" value="C:plasma membrane"/>
    <property type="evidence" value="ECO:0007669"/>
    <property type="project" value="UniProtKB-SubCell"/>
</dbReference>
<accession>A0A212QMW3</accession>
<dbReference type="AlphaFoldDB" id="A0A212QMW3"/>
<dbReference type="SUPFAM" id="SSF161098">
    <property type="entry name" value="MetI-like"/>
    <property type="match status" value="1"/>
</dbReference>
<dbReference type="InterPro" id="IPR050366">
    <property type="entry name" value="BP-dependent_transpt_permease"/>
</dbReference>
<keyword evidence="3" id="KW-1003">Cell membrane</keyword>
<keyword evidence="6" id="KW-0653">Protein transport</keyword>
<reference evidence="11 12" key="1">
    <citation type="submission" date="2017-06" db="EMBL/GenBank/DDBJ databases">
        <authorList>
            <person name="Kim H.J."/>
            <person name="Triplett B.A."/>
        </authorList>
    </citation>
    <scope>NUCLEOTIDE SEQUENCE [LARGE SCALE GENOMIC DNA]</scope>
    <source>
        <strain evidence="11 12">B29T1</strain>
    </source>
</reference>
<name>A0A212QMW3_9PROT</name>
<keyword evidence="5" id="KW-0571">Peptide transport</keyword>